<proteinExistence type="predicted"/>
<keyword evidence="3" id="KW-1185">Reference proteome</keyword>
<comment type="caution">
    <text evidence="2">The sequence shown here is derived from an EMBL/GenBank/DDBJ whole genome shotgun (WGS) entry which is preliminary data.</text>
</comment>
<dbReference type="RefSeq" id="WP_126719776.1">
    <property type="nucleotide sequence ID" value="NZ_RWJF01000001.1"/>
</dbReference>
<sequence length="141" mass="15683">MIVWRISEFTALDGAGGLLSAGRWHRRGRPVIYTAEAPALALLEALVRFETGGLPTRFQLLEIEVPEGAGQTEWSGELPDDSESQRWGSAWLEEAGTLLAKVPAAVAPRSFNWLINPAHPDARGLRLVEARRWNWDSRLAR</sequence>
<evidence type="ECO:0000313" key="3">
    <source>
        <dbReference type="Proteomes" id="UP000274661"/>
    </source>
</evidence>
<dbReference type="InterPro" id="IPR014914">
    <property type="entry name" value="RES_dom"/>
</dbReference>
<organism evidence="2 3">
    <name type="scientific">Sphingomonas ginkgonis</name>
    <dbReference type="NCBI Taxonomy" id="2315330"/>
    <lineage>
        <taxon>Bacteria</taxon>
        <taxon>Pseudomonadati</taxon>
        <taxon>Pseudomonadota</taxon>
        <taxon>Alphaproteobacteria</taxon>
        <taxon>Sphingomonadales</taxon>
        <taxon>Sphingomonadaceae</taxon>
        <taxon>Sphingomonas</taxon>
    </lineage>
</organism>
<dbReference type="SMART" id="SM00953">
    <property type="entry name" value="RES"/>
    <property type="match status" value="1"/>
</dbReference>
<evidence type="ECO:0000259" key="1">
    <source>
        <dbReference type="SMART" id="SM00953"/>
    </source>
</evidence>
<feature type="domain" description="RES" evidence="1">
    <location>
        <begin position="11"/>
        <end position="129"/>
    </location>
</feature>
<dbReference type="Proteomes" id="UP000274661">
    <property type="component" value="Unassembled WGS sequence"/>
</dbReference>
<accession>A0A429VD71</accession>
<evidence type="ECO:0000313" key="2">
    <source>
        <dbReference type="EMBL" id="RST31836.1"/>
    </source>
</evidence>
<dbReference type="AlphaFoldDB" id="A0A429VD71"/>
<reference evidence="2 3" key="1">
    <citation type="submission" date="2018-12" db="EMBL/GenBank/DDBJ databases">
        <title>Sphingomonas sp. HMF7854 Genome sequencing and assembly.</title>
        <authorList>
            <person name="Cha I."/>
            <person name="Kang H."/>
            <person name="Kim H."/>
            <person name="Kang J."/>
            <person name="Joh K."/>
        </authorList>
    </citation>
    <scope>NUCLEOTIDE SEQUENCE [LARGE SCALE GENOMIC DNA]</scope>
    <source>
        <strain evidence="2 3">HMF7854</strain>
    </source>
</reference>
<dbReference type="EMBL" id="RWJF01000001">
    <property type="protein sequence ID" value="RST31836.1"/>
    <property type="molecule type" value="Genomic_DNA"/>
</dbReference>
<protein>
    <submittedName>
        <fullName evidence="2">RES domain-containing protein</fullName>
    </submittedName>
</protein>
<name>A0A429VD71_9SPHN</name>
<dbReference type="Pfam" id="PF08808">
    <property type="entry name" value="RES"/>
    <property type="match status" value="1"/>
</dbReference>
<dbReference type="OrthoDB" id="9789501at2"/>
<gene>
    <name evidence="2" type="ORF">HMF7854_14065</name>
</gene>